<organism evidence="2 3">
    <name type="scientific">Methylobacterium oryzihabitans</name>
    <dbReference type="NCBI Taxonomy" id="2499852"/>
    <lineage>
        <taxon>Bacteria</taxon>
        <taxon>Pseudomonadati</taxon>
        <taxon>Pseudomonadota</taxon>
        <taxon>Alphaproteobacteria</taxon>
        <taxon>Hyphomicrobiales</taxon>
        <taxon>Methylobacteriaceae</taxon>
        <taxon>Methylobacterium</taxon>
    </lineage>
</organism>
<evidence type="ECO:0000313" key="3">
    <source>
        <dbReference type="Proteomes" id="UP000286997"/>
    </source>
</evidence>
<proteinExistence type="predicted"/>
<comment type="caution">
    <text evidence="2">The sequence shown here is derived from an EMBL/GenBank/DDBJ whole genome shotgun (WGS) entry which is preliminary data.</text>
</comment>
<dbReference type="AlphaFoldDB" id="A0A3S2VCM3"/>
<dbReference type="InterPro" id="IPR016181">
    <property type="entry name" value="Acyl_CoA_acyltransferase"/>
</dbReference>
<dbReference type="PANTHER" id="PTHR43305">
    <property type="entry name" value="FAMILY N-ACETYLTRANSFERASE, PUTATIVE (AFU_ORTHOLOGUE AFUA_2G01380)-RELATED"/>
    <property type="match status" value="1"/>
</dbReference>
<dbReference type="GO" id="GO:0016747">
    <property type="term" value="F:acyltransferase activity, transferring groups other than amino-acyl groups"/>
    <property type="evidence" value="ECO:0007669"/>
    <property type="project" value="InterPro"/>
</dbReference>
<dbReference type="InterPro" id="IPR052777">
    <property type="entry name" value="Acetyltransferase_Enz"/>
</dbReference>
<dbReference type="PANTHER" id="PTHR43305:SF1">
    <property type="entry name" value="FAMILY N-ACETYLTRANSFERASE, PUTATIVE (AFU_ORTHOLOGUE AFUA_2G01380)-RELATED"/>
    <property type="match status" value="1"/>
</dbReference>
<reference evidence="2 3" key="1">
    <citation type="submission" date="2019-01" db="EMBL/GenBank/DDBJ databases">
        <authorList>
            <person name="Chen W.-M."/>
        </authorList>
    </citation>
    <scope>NUCLEOTIDE SEQUENCE [LARGE SCALE GENOMIC DNA]</scope>
    <source>
        <strain evidence="2 3">TER-1</strain>
    </source>
</reference>
<keyword evidence="2" id="KW-0808">Transferase</keyword>
<dbReference type="RefSeq" id="WP_127728221.1">
    <property type="nucleotide sequence ID" value="NZ_SACP01000005.1"/>
</dbReference>
<name>A0A3S2VCM3_9HYPH</name>
<protein>
    <submittedName>
        <fullName evidence="2">GNAT family N-acetyltransferase</fullName>
    </submittedName>
</protein>
<feature type="domain" description="N-acetyltransferase" evidence="1">
    <location>
        <begin position="18"/>
        <end position="173"/>
    </location>
</feature>
<dbReference type="SUPFAM" id="SSF55729">
    <property type="entry name" value="Acyl-CoA N-acyltransferases (Nat)"/>
    <property type="match status" value="1"/>
</dbReference>
<accession>A0A3S2VCM3</accession>
<dbReference type="PROSITE" id="PS51186">
    <property type="entry name" value="GNAT"/>
    <property type="match status" value="1"/>
</dbReference>
<keyword evidence="3" id="KW-1185">Reference proteome</keyword>
<gene>
    <name evidence="2" type="ORF">EOE48_07810</name>
</gene>
<dbReference type="OrthoDB" id="2436196at2"/>
<evidence type="ECO:0000259" key="1">
    <source>
        <dbReference type="PROSITE" id="PS51186"/>
    </source>
</evidence>
<dbReference type="CDD" id="cd04301">
    <property type="entry name" value="NAT_SF"/>
    <property type="match status" value="1"/>
</dbReference>
<dbReference type="InterPro" id="IPR000182">
    <property type="entry name" value="GNAT_dom"/>
</dbReference>
<dbReference type="Proteomes" id="UP000286997">
    <property type="component" value="Unassembled WGS sequence"/>
</dbReference>
<dbReference type="Gene3D" id="3.40.630.30">
    <property type="match status" value="1"/>
</dbReference>
<dbReference type="EMBL" id="SACP01000005">
    <property type="protein sequence ID" value="RVU19838.1"/>
    <property type="molecule type" value="Genomic_DNA"/>
</dbReference>
<sequence>MTGLPNDPGRRPSPRLDLALAPARTPTDLAAAAALFRDYAASLSVDLGYQGFEAEVAGLPGAYAPPDGALLLARDAAGTALGCVALRPLAPPEVCEMKRLYLAPAARGRGLGRRLVAAVLAEARRLGYREMRLDTLPDMAGAIALYARAGFRPIAPYYPTPVSGTLFLARTLDEPA</sequence>
<dbReference type="Pfam" id="PF00583">
    <property type="entry name" value="Acetyltransf_1"/>
    <property type="match status" value="1"/>
</dbReference>
<evidence type="ECO:0000313" key="2">
    <source>
        <dbReference type="EMBL" id="RVU19838.1"/>
    </source>
</evidence>